<dbReference type="EMBL" id="SDMP01000006">
    <property type="protein sequence ID" value="RYR54221.1"/>
    <property type="molecule type" value="Genomic_DNA"/>
</dbReference>
<dbReference type="Proteomes" id="UP000289738">
    <property type="component" value="Chromosome A06"/>
</dbReference>
<name>A0A445CTG3_ARAHY</name>
<keyword evidence="2" id="KW-1185">Reference proteome</keyword>
<sequence length="108" mass="12849">MAFVSRFVELLRERMVYQITYFSVGCNVGNFKTTHHEYMVNLNQYIDVYRLPESSIIPQYEFSFLSFDTFNTSEFDYTYLIVLDILLKLKVQKFLKMITNLSSTVLLN</sequence>
<dbReference type="PROSITE" id="PS51257">
    <property type="entry name" value="PROKAR_LIPOPROTEIN"/>
    <property type="match status" value="1"/>
</dbReference>
<comment type="caution">
    <text evidence="1">The sequence shown here is derived from an EMBL/GenBank/DDBJ whole genome shotgun (WGS) entry which is preliminary data.</text>
</comment>
<proteinExistence type="predicted"/>
<reference evidence="1 2" key="1">
    <citation type="submission" date="2019-01" db="EMBL/GenBank/DDBJ databases">
        <title>Sequencing of cultivated peanut Arachis hypogaea provides insights into genome evolution and oil improvement.</title>
        <authorList>
            <person name="Chen X."/>
        </authorList>
    </citation>
    <scope>NUCLEOTIDE SEQUENCE [LARGE SCALE GENOMIC DNA]</scope>
    <source>
        <strain evidence="2">cv. Fuhuasheng</strain>
        <tissue evidence="1">Leaves</tissue>
    </source>
</reference>
<evidence type="ECO:0000313" key="1">
    <source>
        <dbReference type="EMBL" id="RYR54221.1"/>
    </source>
</evidence>
<accession>A0A445CTG3</accession>
<evidence type="ECO:0008006" key="3">
    <source>
        <dbReference type="Google" id="ProtNLM"/>
    </source>
</evidence>
<gene>
    <name evidence="1" type="ORF">Ahy_A06g029484</name>
</gene>
<evidence type="ECO:0000313" key="2">
    <source>
        <dbReference type="Proteomes" id="UP000289738"/>
    </source>
</evidence>
<dbReference type="AlphaFoldDB" id="A0A445CTG3"/>
<organism evidence="1 2">
    <name type="scientific">Arachis hypogaea</name>
    <name type="common">Peanut</name>
    <dbReference type="NCBI Taxonomy" id="3818"/>
    <lineage>
        <taxon>Eukaryota</taxon>
        <taxon>Viridiplantae</taxon>
        <taxon>Streptophyta</taxon>
        <taxon>Embryophyta</taxon>
        <taxon>Tracheophyta</taxon>
        <taxon>Spermatophyta</taxon>
        <taxon>Magnoliopsida</taxon>
        <taxon>eudicotyledons</taxon>
        <taxon>Gunneridae</taxon>
        <taxon>Pentapetalae</taxon>
        <taxon>rosids</taxon>
        <taxon>fabids</taxon>
        <taxon>Fabales</taxon>
        <taxon>Fabaceae</taxon>
        <taxon>Papilionoideae</taxon>
        <taxon>50 kb inversion clade</taxon>
        <taxon>dalbergioids sensu lato</taxon>
        <taxon>Dalbergieae</taxon>
        <taxon>Pterocarpus clade</taxon>
        <taxon>Arachis</taxon>
    </lineage>
</organism>
<protein>
    <recommendedName>
        <fullName evidence="3">DUF223 domain-containing protein</fullName>
    </recommendedName>
</protein>